<evidence type="ECO:0000259" key="10">
    <source>
        <dbReference type="Pfam" id="PF01248"/>
    </source>
</evidence>
<comment type="subunit">
    <text evidence="9">Part of the 50S ribosomal subunit. Probably part of the RNase P complex.</text>
</comment>
<dbReference type="Gene3D" id="3.30.1330.30">
    <property type="match status" value="1"/>
</dbReference>
<dbReference type="FunFam" id="3.30.1330.30:FF:000020">
    <property type="entry name" value="50S ribosomal protein L7Ae"/>
    <property type="match status" value="1"/>
</dbReference>
<dbReference type="SUPFAM" id="SSF55315">
    <property type="entry name" value="L30e-like"/>
    <property type="match status" value="1"/>
</dbReference>
<dbReference type="PRINTS" id="PR00884">
    <property type="entry name" value="RIBOSOMALHS6"/>
</dbReference>
<dbReference type="RefSeq" id="WP_020449718.1">
    <property type="nucleotide sequence ID" value="NZ_CAYAYA010000052.1"/>
</dbReference>
<dbReference type="InterPro" id="IPR029064">
    <property type="entry name" value="Ribosomal_eL30-like_sf"/>
</dbReference>
<evidence type="ECO:0000256" key="4">
    <source>
        <dbReference type="ARBA" id="ARBA00022694"/>
    </source>
</evidence>
<evidence type="ECO:0000313" key="12">
    <source>
        <dbReference type="Proteomes" id="UP000752814"/>
    </source>
</evidence>
<keyword evidence="7 9" id="KW-0689">Ribosomal protein</keyword>
<evidence type="ECO:0000256" key="1">
    <source>
        <dbReference type="ARBA" id="ARBA00004496"/>
    </source>
</evidence>
<dbReference type="PRINTS" id="PR00881">
    <property type="entry name" value="L7ARS6FAMILY"/>
</dbReference>
<dbReference type="OMA" id="IKNQIYA"/>
<comment type="subcellular location">
    <subcellularLocation>
        <location evidence="1 9">Cytoplasm</location>
    </subcellularLocation>
</comment>
<keyword evidence="6 9" id="KW-0694">RNA-binding</keyword>
<dbReference type="GO" id="GO:0003735">
    <property type="term" value="F:structural constituent of ribosome"/>
    <property type="evidence" value="ECO:0007669"/>
    <property type="project" value="InterPro"/>
</dbReference>
<comment type="caution">
    <text evidence="11">The sequence shown here is derived from an EMBL/GenBank/DDBJ whole genome shotgun (WGS) entry which is preliminary data.</text>
</comment>
<dbReference type="EMBL" id="LVVT01000002">
    <property type="protein sequence ID" value="TQS84357.1"/>
    <property type="molecule type" value="Genomic_DNA"/>
</dbReference>
<dbReference type="InterPro" id="IPR004038">
    <property type="entry name" value="Ribosomal_eL8/eL30/eS12/Gad45"/>
</dbReference>
<organism evidence="11 12">
    <name type="scientific">Candidatus Methanomassiliicoccus intestinalis</name>
    <dbReference type="NCBI Taxonomy" id="1406512"/>
    <lineage>
        <taxon>Archaea</taxon>
        <taxon>Methanobacteriati</taxon>
        <taxon>Thermoplasmatota</taxon>
        <taxon>Thermoplasmata</taxon>
        <taxon>Methanomassiliicoccales</taxon>
        <taxon>Methanomassiliicoccaceae</taxon>
        <taxon>Methanomassiliicoccus</taxon>
    </lineage>
</organism>
<dbReference type="GO" id="GO:0019843">
    <property type="term" value="F:rRNA binding"/>
    <property type="evidence" value="ECO:0007669"/>
    <property type="project" value="UniProtKB-KW"/>
</dbReference>
<name>A0A8J8TF88_9ARCH</name>
<accession>A0A8J8TF88</accession>
<evidence type="ECO:0000256" key="8">
    <source>
        <dbReference type="ARBA" id="ARBA00023274"/>
    </source>
</evidence>
<proteinExistence type="inferred from homology"/>
<dbReference type="NCBIfam" id="TIGR03677">
    <property type="entry name" value="eL8_ribo"/>
    <property type="match status" value="1"/>
</dbReference>
<evidence type="ECO:0000256" key="3">
    <source>
        <dbReference type="ARBA" id="ARBA00022490"/>
    </source>
</evidence>
<gene>
    <name evidence="9 11" type="primary">rpl7ae</name>
    <name evidence="11" type="ORF">A3207_05835</name>
</gene>
<feature type="domain" description="Ribosomal protein eL8/eL30/eS12/Gadd45" evidence="10">
    <location>
        <begin position="18"/>
        <end position="108"/>
    </location>
</feature>
<dbReference type="InterPro" id="IPR022481">
    <property type="entry name" value="Ribosomal_eL8_arc"/>
</dbReference>
<comment type="similarity">
    <text evidence="2 9">Belongs to the eukaryotic ribosomal protein eL8 family.</text>
</comment>
<keyword evidence="3 9" id="KW-0963">Cytoplasm</keyword>
<evidence type="ECO:0000256" key="5">
    <source>
        <dbReference type="ARBA" id="ARBA00022730"/>
    </source>
</evidence>
<dbReference type="AlphaFoldDB" id="A0A8J8TF88"/>
<keyword evidence="5 9" id="KW-0699">rRNA-binding</keyword>
<evidence type="ECO:0000256" key="7">
    <source>
        <dbReference type="ARBA" id="ARBA00022980"/>
    </source>
</evidence>
<evidence type="ECO:0000313" key="11">
    <source>
        <dbReference type="EMBL" id="TQS84357.1"/>
    </source>
</evidence>
<dbReference type="GO" id="GO:0005737">
    <property type="term" value="C:cytoplasm"/>
    <property type="evidence" value="ECO:0007669"/>
    <property type="project" value="UniProtKB-SubCell"/>
</dbReference>
<dbReference type="PANTHER" id="PTHR23105">
    <property type="entry name" value="RIBOSOMAL PROTEIN L7AE FAMILY MEMBER"/>
    <property type="match status" value="1"/>
</dbReference>
<protein>
    <recommendedName>
        <fullName evidence="9">Large ribosomal subunit protein eL8</fullName>
    </recommendedName>
</protein>
<evidence type="ECO:0000256" key="6">
    <source>
        <dbReference type="ARBA" id="ARBA00022884"/>
    </source>
</evidence>
<dbReference type="InterPro" id="IPR050257">
    <property type="entry name" value="eL8/uL1-like"/>
</dbReference>
<dbReference type="Proteomes" id="UP000752814">
    <property type="component" value="Unassembled WGS sequence"/>
</dbReference>
<keyword evidence="8 9" id="KW-0687">Ribonucleoprotein</keyword>
<dbReference type="InterPro" id="IPR018492">
    <property type="entry name" value="Ribosomal_eL8/Nhp2"/>
</dbReference>
<dbReference type="GO" id="GO:0004526">
    <property type="term" value="F:ribonuclease P activity"/>
    <property type="evidence" value="ECO:0007669"/>
    <property type="project" value="UniProtKB-UniRule"/>
</dbReference>
<keyword evidence="4 9" id="KW-0819">tRNA processing</keyword>
<reference evidence="11" key="1">
    <citation type="submission" date="2016-03" db="EMBL/GenBank/DDBJ databases">
        <authorList>
            <person name="Borrel G."/>
            <person name="Mccann A."/>
            <person name="O'Toole P.W."/>
        </authorList>
    </citation>
    <scope>NUCLEOTIDE SEQUENCE</scope>
    <source>
        <strain evidence="11">183</strain>
    </source>
</reference>
<dbReference type="GeneID" id="41324265"/>
<dbReference type="GO" id="GO:1990904">
    <property type="term" value="C:ribonucleoprotein complex"/>
    <property type="evidence" value="ECO:0007669"/>
    <property type="project" value="UniProtKB-KW"/>
</dbReference>
<dbReference type="GO" id="GO:0005840">
    <property type="term" value="C:ribosome"/>
    <property type="evidence" value="ECO:0007669"/>
    <property type="project" value="UniProtKB-KW"/>
</dbReference>
<dbReference type="Pfam" id="PF01248">
    <property type="entry name" value="Ribosomal_L7Ae"/>
    <property type="match status" value="1"/>
</dbReference>
<dbReference type="HAMAP" id="MF_00326">
    <property type="entry name" value="Ribosomal_eL8"/>
    <property type="match status" value="1"/>
</dbReference>
<evidence type="ECO:0000256" key="2">
    <source>
        <dbReference type="ARBA" id="ARBA00007337"/>
    </source>
</evidence>
<dbReference type="GO" id="GO:0006412">
    <property type="term" value="P:translation"/>
    <property type="evidence" value="ECO:0007669"/>
    <property type="project" value="UniProtKB-UniRule"/>
</dbReference>
<dbReference type="GO" id="GO:0001682">
    <property type="term" value="P:tRNA 5'-leader removal"/>
    <property type="evidence" value="ECO:0007669"/>
    <property type="project" value="UniProtKB-UniRule"/>
</dbReference>
<comment type="function">
    <text evidence="9">Multifunctional RNA-binding protein that recognizes the K-turn motif in ribosomal RNA, the RNA component of RNase P, box H/ACA, box C/D and box C'/D' sRNAs.</text>
</comment>
<sequence length="123" mass="13515">MSKAMFVRFEMPKELSDKAYEIVEAARDTGKVRRGTNEVTKLVERGDAQLVILAEDVQPPEILAHMPLLCEERGVMYAYVPSKAELGNAVGLEKPTASVAILDAGKAKPALESFAEQIKQLKQ</sequence>
<evidence type="ECO:0000256" key="9">
    <source>
        <dbReference type="HAMAP-Rule" id="MF_00326"/>
    </source>
</evidence>